<evidence type="ECO:0000313" key="4">
    <source>
        <dbReference type="EMBL" id="PYI31024.1"/>
    </source>
</evidence>
<dbReference type="Proteomes" id="UP000248817">
    <property type="component" value="Unassembled WGS sequence"/>
</dbReference>
<dbReference type="CDD" id="cd00593">
    <property type="entry name" value="RIBOc"/>
    <property type="match status" value="1"/>
</dbReference>
<dbReference type="PANTHER" id="PTHR11207:SF0">
    <property type="entry name" value="RIBONUCLEASE 3"/>
    <property type="match status" value="1"/>
</dbReference>
<keyword evidence="1" id="KW-0694">RNA-binding</keyword>
<dbReference type="GO" id="GO:0034475">
    <property type="term" value="P:U4 snRNA 3'-end processing"/>
    <property type="evidence" value="ECO:0007669"/>
    <property type="project" value="TreeGrafter"/>
</dbReference>
<dbReference type="PROSITE" id="PS50142">
    <property type="entry name" value="RNASE_3_2"/>
    <property type="match status" value="1"/>
</dbReference>
<feature type="region of interest" description="Disordered" evidence="2">
    <location>
        <begin position="1"/>
        <end position="43"/>
    </location>
</feature>
<name>A0A2V5I9Y8_9EURO</name>
<proteinExistence type="predicted"/>
<dbReference type="Gene3D" id="1.10.1520.10">
    <property type="entry name" value="Ribonuclease III domain"/>
    <property type="match status" value="1"/>
</dbReference>
<dbReference type="GO" id="GO:0005654">
    <property type="term" value="C:nucleoplasm"/>
    <property type="evidence" value="ECO:0007669"/>
    <property type="project" value="TreeGrafter"/>
</dbReference>
<dbReference type="InterPro" id="IPR036389">
    <property type="entry name" value="RNase_III_sf"/>
</dbReference>
<dbReference type="SUPFAM" id="SSF69065">
    <property type="entry name" value="RNase III domain-like"/>
    <property type="match status" value="1"/>
</dbReference>
<evidence type="ECO:0000313" key="5">
    <source>
        <dbReference type="Proteomes" id="UP000248817"/>
    </source>
</evidence>
<sequence>MWLVHKTPNMPSKRKSVFSLSSTGNDKKIKRNAPERDQHPPVLHGQQDKAFFNLRTVVRDAIDNRSISMIANSQAASNIMRLLTELDAALCHAEVLVPSSNNSQDQNSQIIATKHNSQLPDLPRILDSAIRNAVFTHPGMKNDISATYDRLEVLGDAYIEVISTRLIWDRFPDISSGRISQIRETLVRNDTLAEFATRYGFDTKASVPSHYADQPRRWTKTKADIFEAYVAGLVLSSPADGYGIAEEWLTQLWLPILDRLGDQRSALHAKEALAKKIMGKGVKLHYADERAPSQQGKGTQLFYVGVYLTGWGWYNKHLGSGQGTNKAIAGDEAARQALLNVQLIDEIVKMKKAETLPKS</sequence>
<dbReference type="AlphaFoldDB" id="A0A2V5I9Y8"/>
<dbReference type="GO" id="GO:0006364">
    <property type="term" value="P:rRNA processing"/>
    <property type="evidence" value="ECO:0007669"/>
    <property type="project" value="TreeGrafter"/>
</dbReference>
<accession>A0A2V5I9Y8</accession>
<reference evidence="4 5" key="1">
    <citation type="submission" date="2018-02" db="EMBL/GenBank/DDBJ databases">
        <title>The genomes of Aspergillus section Nigri reveals drivers in fungal speciation.</title>
        <authorList>
            <consortium name="DOE Joint Genome Institute"/>
            <person name="Vesth T.C."/>
            <person name="Nybo J."/>
            <person name="Theobald S."/>
            <person name="Brandl J."/>
            <person name="Frisvad J.C."/>
            <person name="Nielsen K.F."/>
            <person name="Lyhne E.K."/>
            <person name="Kogle M.E."/>
            <person name="Kuo A."/>
            <person name="Riley R."/>
            <person name="Clum A."/>
            <person name="Nolan M."/>
            <person name="Lipzen A."/>
            <person name="Salamov A."/>
            <person name="Henrissat B."/>
            <person name="Wiebenga A."/>
            <person name="De vries R.P."/>
            <person name="Grigoriev I.V."/>
            <person name="Mortensen U.H."/>
            <person name="Andersen M.R."/>
            <person name="Baker S.E."/>
        </authorList>
    </citation>
    <scope>NUCLEOTIDE SEQUENCE [LARGE SCALE GENOMIC DNA]</scope>
    <source>
        <strain evidence="4 5">CBS 114.80</strain>
    </source>
</reference>
<dbReference type="EMBL" id="KZ825508">
    <property type="protein sequence ID" value="PYI31024.1"/>
    <property type="molecule type" value="Genomic_DNA"/>
</dbReference>
<dbReference type="SUPFAM" id="SSF54768">
    <property type="entry name" value="dsRNA-binding domain-like"/>
    <property type="match status" value="1"/>
</dbReference>
<dbReference type="SMART" id="SM00535">
    <property type="entry name" value="RIBOc"/>
    <property type="match status" value="1"/>
</dbReference>
<dbReference type="Gene3D" id="3.30.160.20">
    <property type="match status" value="1"/>
</dbReference>
<evidence type="ECO:0000256" key="1">
    <source>
        <dbReference type="ARBA" id="ARBA00022884"/>
    </source>
</evidence>
<organism evidence="4 5">
    <name type="scientific">Aspergillus indologenus CBS 114.80</name>
    <dbReference type="NCBI Taxonomy" id="1450541"/>
    <lineage>
        <taxon>Eukaryota</taxon>
        <taxon>Fungi</taxon>
        <taxon>Dikarya</taxon>
        <taxon>Ascomycota</taxon>
        <taxon>Pezizomycotina</taxon>
        <taxon>Eurotiomycetes</taxon>
        <taxon>Eurotiomycetidae</taxon>
        <taxon>Eurotiales</taxon>
        <taxon>Aspergillaceae</taxon>
        <taxon>Aspergillus</taxon>
        <taxon>Aspergillus subgen. Circumdati</taxon>
    </lineage>
</organism>
<dbReference type="GO" id="GO:0004525">
    <property type="term" value="F:ribonuclease III activity"/>
    <property type="evidence" value="ECO:0007669"/>
    <property type="project" value="InterPro"/>
</dbReference>
<dbReference type="GO" id="GO:0006369">
    <property type="term" value="P:termination of RNA polymerase II transcription"/>
    <property type="evidence" value="ECO:0007669"/>
    <property type="project" value="TreeGrafter"/>
</dbReference>
<dbReference type="GO" id="GO:0003723">
    <property type="term" value="F:RNA binding"/>
    <property type="evidence" value="ECO:0007669"/>
    <property type="project" value="UniProtKB-KW"/>
</dbReference>
<evidence type="ECO:0000256" key="2">
    <source>
        <dbReference type="SAM" id="MobiDB-lite"/>
    </source>
</evidence>
<protein>
    <submittedName>
        <fullName evidence="4">Ribonuclease III</fullName>
    </submittedName>
</protein>
<gene>
    <name evidence="4" type="ORF">BP00DRAFT_186282</name>
</gene>
<dbReference type="InterPro" id="IPR000999">
    <property type="entry name" value="RNase_III_dom"/>
</dbReference>
<keyword evidence="5" id="KW-1185">Reference proteome</keyword>
<evidence type="ECO:0000259" key="3">
    <source>
        <dbReference type="PROSITE" id="PS50142"/>
    </source>
</evidence>
<dbReference type="Pfam" id="PF00636">
    <property type="entry name" value="Ribonuclease_3"/>
    <property type="match status" value="1"/>
</dbReference>
<feature type="domain" description="RNase III" evidence="3">
    <location>
        <begin position="135"/>
        <end position="238"/>
    </location>
</feature>
<dbReference type="PANTHER" id="PTHR11207">
    <property type="entry name" value="RIBONUCLEASE III"/>
    <property type="match status" value="1"/>
</dbReference>